<dbReference type="AlphaFoldDB" id="A0A7C2K4Y7"/>
<organism evidence="10">
    <name type="scientific">candidate division WOR-3 bacterium</name>
    <dbReference type="NCBI Taxonomy" id="2052148"/>
    <lineage>
        <taxon>Bacteria</taxon>
        <taxon>Bacteria division WOR-3</taxon>
    </lineage>
</organism>
<sequence>MEVSLLVPAKDEKDNIAPLVKYFLEFTQRNNLNWEMVIVDDGSVDGTFEELKRVASGYPNIKFYKHRRNLGVTHALKTALRHAKYSVVAFFPADLQFTLEDVLKMSQRIEKEGVDLVAGWKMGKYEKQFVSRIYNFLVRILFGIKIHDMNSIKVMRREVLELLPLRKDWHRYIIPWAKEFGFKIVEERVILRPRVYGVSKYRGFGRVLIGFFDLLSVKFLITFRRKPMFFFGGLGLTSVISGIIVGLIALYLRIFKHFGYRPLIYLVMFLLLSGLILFFMGFLGELISGLYDSIEGESLLKYEEDEGNT</sequence>
<evidence type="ECO:0000256" key="6">
    <source>
        <dbReference type="ARBA" id="ARBA00022989"/>
    </source>
</evidence>
<dbReference type="PANTHER" id="PTHR48090:SF3">
    <property type="entry name" value="UNDECAPRENYL-PHOSPHATE 4-DEOXY-4-FORMAMIDO-L-ARABINOSE TRANSFERASE"/>
    <property type="match status" value="1"/>
</dbReference>
<dbReference type="InterPro" id="IPR050256">
    <property type="entry name" value="Glycosyltransferase_2"/>
</dbReference>
<evidence type="ECO:0000313" key="11">
    <source>
        <dbReference type="EMBL" id="HGL17151.1"/>
    </source>
</evidence>
<keyword evidence="2" id="KW-0328">Glycosyltransferase</keyword>
<keyword evidence="3 10" id="KW-0808">Transferase</keyword>
<dbReference type="Gene3D" id="3.90.550.10">
    <property type="entry name" value="Spore Coat Polysaccharide Biosynthesis Protein SpsA, Chain A"/>
    <property type="match status" value="1"/>
</dbReference>
<keyword evidence="6 8" id="KW-1133">Transmembrane helix</keyword>
<comment type="caution">
    <text evidence="10">The sequence shown here is derived from an EMBL/GenBank/DDBJ whole genome shotgun (WGS) entry which is preliminary data.</text>
</comment>
<evidence type="ECO:0000256" key="3">
    <source>
        <dbReference type="ARBA" id="ARBA00022679"/>
    </source>
</evidence>
<dbReference type="GO" id="GO:0005886">
    <property type="term" value="C:plasma membrane"/>
    <property type="evidence" value="ECO:0007669"/>
    <property type="project" value="TreeGrafter"/>
</dbReference>
<dbReference type="InterPro" id="IPR029044">
    <property type="entry name" value="Nucleotide-diphossugar_trans"/>
</dbReference>
<dbReference type="EMBL" id="DSOL01000157">
    <property type="protein sequence ID" value="HEN28125.1"/>
    <property type="molecule type" value="Genomic_DNA"/>
</dbReference>
<name>A0A7C2K4Y7_UNCW3</name>
<feature type="transmembrane region" description="Helical" evidence="8">
    <location>
        <begin position="263"/>
        <end position="283"/>
    </location>
</feature>
<feature type="transmembrane region" description="Helical" evidence="8">
    <location>
        <begin position="229"/>
        <end position="251"/>
    </location>
</feature>
<gene>
    <name evidence="10" type="ORF">ENQ77_05635</name>
    <name evidence="11" type="ORF">ENU66_02290</name>
</gene>
<dbReference type="EMBL" id="DTDJ01000021">
    <property type="protein sequence ID" value="HGL17151.1"/>
    <property type="molecule type" value="Genomic_DNA"/>
</dbReference>
<dbReference type="PANTHER" id="PTHR48090">
    <property type="entry name" value="UNDECAPRENYL-PHOSPHATE 4-DEOXY-4-FORMAMIDO-L-ARABINOSE TRANSFERASE-RELATED"/>
    <property type="match status" value="1"/>
</dbReference>
<evidence type="ECO:0000259" key="9">
    <source>
        <dbReference type="Pfam" id="PF00535"/>
    </source>
</evidence>
<dbReference type="InterPro" id="IPR001173">
    <property type="entry name" value="Glyco_trans_2-like"/>
</dbReference>
<keyword evidence="7 8" id="KW-0472">Membrane</keyword>
<proteinExistence type="predicted"/>
<protein>
    <submittedName>
        <fullName evidence="10">Glycosyltransferase family 2 protein</fullName>
    </submittedName>
</protein>
<dbReference type="Pfam" id="PF00535">
    <property type="entry name" value="Glycos_transf_2"/>
    <property type="match status" value="1"/>
</dbReference>
<evidence type="ECO:0000256" key="4">
    <source>
        <dbReference type="ARBA" id="ARBA00022692"/>
    </source>
</evidence>
<evidence type="ECO:0000256" key="7">
    <source>
        <dbReference type="ARBA" id="ARBA00023136"/>
    </source>
</evidence>
<feature type="domain" description="Glycosyltransferase 2-like" evidence="9">
    <location>
        <begin position="4"/>
        <end position="132"/>
    </location>
</feature>
<keyword evidence="5" id="KW-0448">Lipopolysaccharide biosynthesis</keyword>
<dbReference type="GO" id="GO:0009103">
    <property type="term" value="P:lipopolysaccharide biosynthetic process"/>
    <property type="evidence" value="ECO:0007669"/>
    <property type="project" value="UniProtKB-KW"/>
</dbReference>
<reference evidence="10" key="1">
    <citation type="journal article" date="2020" name="mSystems">
        <title>Genome- and Community-Level Interaction Insights into Carbon Utilization and Element Cycling Functions of Hydrothermarchaeota in Hydrothermal Sediment.</title>
        <authorList>
            <person name="Zhou Z."/>
            <person name="Liu Y."/>
            <person name="Xu W."/>
            <person name="Pan J."/>
            <person name="Luo Z.H."/>
            <person name="Li M."/>
        </authorList>
    </citation>
    <scope>NUCLEOTIDE SEQUENCE [LARGE SCALE GENOMIC DNA]</scope>
    <source>
        <strain evidence="10">SpSt-34</strain>
        <strain evidence="11">SpSt-69</strain>
    </source>
</reference>
<evidence type="ECO:0000256" key="8">
    <source>
        <dbReference type="SAM" id="Phobius"/>
    </source>
</evidence>
<keyword evidence="1" id="KW-1003">Cell membrane</keyword>
<dbReference type="GO" id="GO:0016757">
    <property type="term" value="F:glycosyltransferase activity"/>
    <property type="evidence" value="ECO:0007669"/>
    <property type="project" value="UniProtKB-KW"/>
</dbReference>
<accession>A0A7C2K4Y7</accession>
<keyword evidence="4 8" id="KW-0812">Transmembrane</keyword>
<dbReference type="CDD" id="cd04179">
    <property type="entry name" value="DPM_DPG-synthase_like"/>
    <property type="match status" value="1"/>
</dbReference>
<evidence type="ECO:0000256" key="1">
    <source>
        <dbReference type="ARBA" id="ARBA00022475"/>
    </source>
</evidence>
<evidence type="ECO:0000256" key="2">
    <source>
        <dbReference type="ARBA" id="ARBA00022676"/>
    </source>
</evidence>
<evidence type="ECO:0000313" key="10">
    <source>
        <dbReference type="EMBL" id="HEN28125.1"/>
    </source>
</evidence>
<dbReference type="SUPFAM" id="SSF53448">
    <property type="entry name" value="Nucleotide-diphospho-sugar transferases"/>
    <property type="match status" value="1"/>
</dbReference>
<evidence type="ECO:0000256" key="5">
    <source>
        <dbReference type="ARBA" id="ARBA00022985"/>
    </source>
</evidence>